<name>A0A3P5WQU6_9BACL</name>
<keyword evidence="2" id="KW-0808">Transferase</keyword>
<reference evidence="2 3" key="1">
    <citation type="submission" date="2018-11" db="EMBL/GenBank/DDBJ databases">
        <authorList>
            <person name="Criscuolo A."/>
        </authorList>
    </citation>
    <scope>NUCLEOTIDE SEQUENCE [LARGE SCALE GENOMIC DNA]</scope>
    <source>
        <strain evidence="2">ATB-66</strain>
    </source>
</reference>
<accession>A0A3P5WQU6</accession>
<dbReference type="Pfam" id="PF00535">
    <property type="entry name" value="Glycos_transf_2"/>
    <property type="match status" value="1"/>
</dbReference>
<dbReference type="PANTHER" id="PTHR48090">
    <property type="entry name" value="UNDECAPRENYL-PHOSPHATE 4-DEOXY-4-FORMAMIDO-L-ARABINOSE TRANSFERASE-RELATED"/>
    <property type="match status" value="1"/>
</dbReference>
<dbReference type="EMBL" id="UXAV01000027">
    <property type="protein sequence ID" value="VDC23905.1"/>
    <property type="molecule type" value="Genomic_DNA"/>
</dbReference>
<evidence type="ECO:0000313" key="2">
    <source>
        <dbReference type="EMBL" id="VDC23905.1"/>
    </source>
</evidence>
<feature type="domain" description="Glycosyltransferase 2-like" evidence="1">
    <location>
        <begin position="7"/>
        <end position="163"/>
    </location>
</feature>
<dbReference type="RefSeq" id="WP_124069355.1">
    <property type="nucleotide sequence ID" value="NZ_CBCRXF010000003.1"/>
</dbReference>
<dbReference type="InterPro" id="IPR001173">
    <property type="entry name" value="Glyco_trans_2-like"/>
</dbReference>
<dbReference type="SUPFAM" id="SSF53448">
    <property type="entry name" value="Nucleotide-diphospho-sugar transferases"/>
    <property type="match status" value="1"/>
</dbReference>
<dbReference type="AlphaFoldDB" id="A0A3P5WQU6"/>
<sequence>MTSPVLIIIPAFNEEATILNTVRLIQSFTPFDYIVINDGSIDSTFRILKENNINHISLPVNLGIGGAMQTGYQYAWRMGYDYAVQLDADGQHNPSEVTNLLEAIQDGDFDMVIGSRFLETTAYKGTLTRRIGIYYFYYLLKVIARIEVKDPTSGYRIVNRKVIQLFAQDYPVDYPEVEVLVKLARKKFRIKEVKAEMNDRQGGVSSISKSKGIYYMIKVTFFSLIRSYL</sequence>
<dbReference type="InterPro" id="IPR029044">
    <property type="entry name" value="Nucleotide-diphossugar_trans"/>
</dbReference>
<evidence type="ECO:0000259" key="1">
    <source>
        <dbReference type="Pfam" id="PF00535"/>
    </source>
</evidence>
<proteinExistence type="predicted"/>
<evidence type="ECO:0000313" key="3">
    <source>
        <dbReference type="Proteomes" id="UP000270468"/>
    </source>
</evidence>
<keyword evidence="3" id="KW-1185">Reference proteome</keyword>
<gene>
    <name evidence="2" type="ORF">FILTAD_00919</name>
</gene>
<dbReference type="OrthoDB" id="9766299at2"/>
<dbReference type="CDD" id="cd04179">
    <property type="entry name" value="DPM_DPG-synthase_like"/>
    <property type="match status" value="1"/>
</dbReference>
<dbReference type="GO" id="GO:0047267">
    <property type="term" value="F:undecaprenyl-phosphate mannosyltransferase activity"/>
    <property type="evidence" value="ECO:0007669"/>
    <property type="project" value="UniProtKB-EC"/>
</dbReference>
<protein>
    <submittedName>
        <fullName evidence="2">Undecaprenyl-phosphate mannosyltransferase</fullName>
        <ecNumber evidence="2">2.4.1.54</ecNumber>
    </submittedName>
</protein>
<dbReference type="PANTHER" id="PTHR48090:SF7">
    <property type="entry name" value="RFBJ PROTEIN"/>
    <property type="match status" value="1"/>
</dbReference>
<dbReference type="Gene3D" id="3.90.550.10">
    <property type="entry name" value="Spore Coat Polysaccharide Biosynthesis Protein SpsA, Chain A"/>
    <property type="match status" value="1"/>
</dbReference>
<dbReference type="EC" id="2.4.1.54" evidence="2"/>
<organism evidence="2 3">
    <name type="scientific">Filibacter tadaridae</name>
    <dbReference type="NCBI Taxonomy" id="2483811"/>
    <lineage>
        <taxon>Bacteria</taxon>
        <taxon>Bacillati</taxon>
        <taxon>Bacillota</taxon>
        <taxon>Bacilli</taxon>
        <taxon>Bacillales</taxon>
        <taxon>Caryophanaceae</taxon>
        <taxon>Filibacter</taxon>
    </lineage>
</organism>
<keyword evidence="2" id="KW-0328">Glycosyltransferase</keyword>
<dbReference type="InterPro" id="IPR050256">
    <property type="entry name" value="Glycosyltransferase_2"/>
</dbReference>
<dbReference type="Proteomes" id="UP000270468">
    <property type="component" value="Unassembled WGS sequence"/>
</dbReference>